<dbReference type="PANTHER" id="PTHR14952">
    <property type="entry name" value="ROPPORIN-1-LIKE PROTEIN"/>
    <property type="match status" value="1"/>
</dbReference>
<dbReference type="Proteomes" id="UP001461498">
    <property type="component" value="Unassembled WGS sequence"/>
</dbReference>
<keyword evidence="4" id="KW-0966">Cell projection</keyword>
<dbReference type="SUPFAM" id="SSF47391">
    <property type="entry name" value="Dimerization-anchoring domain of cAMP-dependent PK regulatory subunit"/>
    <property type="match status" value="1"/>
</dbReference>
<evidence type="ECO:0008006" key="8">
    <source>
        <dbReference type="Google" id="ProtNLM"/>
    </source>
</evidence>
<organism evidence="6 7">
    <name type="scientific">Rhynocoris fuscipes</name>
    <dbReference type="NCBI Taxonomy" id="488301"/>
    <lineage>
        <taxon>Eukaryota</taxon>
        <taxon>Metazoa</taxon>
        <taxon>Ecdysozoa</taxon>
        <taxon>Arthropoda</taxon>
        <taxon>Hexapoda</taxon>
        <taxon>Insecta</taxon>
        <taxon>Pterygota</taxon>
        <taxon>Neoptera</taxon>
        <taxon>Paraneoptera</taxon>
        <taxon>Hemiptera</taxon>
        <taxon>Heteroptera</taxon>
        <taxon>Panheteroptera</taxon>
        <taxon>Cimicomorpha</taxon>
        <taxon>Reduviidae</taxon>
        <taxon>Harpactorinae</taxon>
        <taxon>Harpactorini</taxon>
        <taxon>Rhynocoris</taxon>
    </lineage>
</organism>
<evidence type="ECO:0000313" key="7">
    <source>
        <dbReference type="Proteomes" id="UP001461498"/>
    </source>
</evidence>
<dbReference type="InterPro" id="IPR047844">
    <property type="entry name" value="ROP_DD"/>
</dbReference>
<dbReference type="AlphaFoldDB" id="A0AAW1CJ10"/>
<dbReference type="PANTHER" id="PTHR14952:SF9">
    <property type="entry name" value="EF-HAND DOMAIN-CONTAINING PROTEIN"/>
    <property type="match status" value="1"/>
</dbReference>
<reference evidence="6 7" key="1">
    <citation type="submission" date="2022-12" db="EMBL/GenBank/DDBJ databases">
        <title>Chromosome-level genome assembly of true bugs.</title>
        <authorList>
            <person name="Ma L."/>
            <person name="Li H."/>
        </authorList>
    </citation>
    <scope>NUCLEOTIDE SEQUENCE [LARGE SCALE GENOMIC DNA]</scope>
    <source>
        <strain evidence="6">Lab_2022b</strain>
    </source>
</reference>
<accession>A0AAW1CJ10</accession>
<keyword evidence="3" id="KW-0969">Cilium</keyword>
<evidence type="ECO:0000256" key="3">
    <source>
        <dbReference type="ARBA" id="ARBA00023069"/>
    </source>
</evidence>
<evidence type="ECO:0000313" key="6">
    <source>
        <dbReference type="EMBL" id="KAK9497410.1"/>
    </source>
</evidence>
<comment type="similarity">
    <text evidence="5">Belongs to the ropporin family.</text>
</comment>
<keyword evidence="7" id="KW-1185">Reference proteome</keyword>
<proteinExistence type="inferred from homology"/>
<dbReference type="GO" id="GO:0031514">
    <property type="term" value="C:motile cilium"/>
    <property type="evidence" value="ECO:0007669"/>
    <property type="project" value="UniProtKB-SubCell"/>
</dbReference>
<evidence type="ECO:0000256" key="5">
    <source>
        <dbReference type="ARBA" id="ARBA00035651"/>
    </source>
</evidence>
<name>A0AAW1CJ10_9HEMI</name>
<evidence type="ECO:0000256" key="4">
    <source>
        <dbReference type="ARBA" id="ARBA00023273"/>
    </source>
</evidence>
<dbReference type="Gene3D" id="1.20.890.10">
    <property type="entry name" value="cAMP-dependent protein kinase regulatory subunit, dimerization-anchoring domain"/>
    <property type="match status" value="1"/>
</dbReference>
<gene>
    <name evidence="6" type="ORF">O3M35_004122</name>
</gene>
<dbReference type="CDD" id="cd23019">
    <property type="entry name" value="DD_ROP"/>
    <property type="match status" value="1"/>
</dbReference>
<keyword evidence="2" id="KW-0282">Flagellum</keyword>
<comment type="subcellular location">
    <subcellularLocation>
        <location evidence="1">Cell projection</location>
        <location evidence="1">Cilium</location>
        <location evidence="1">Flagellum</location>
    </subcellularLocation>
</comment>
<evidence type="ECO:0000256" key="2">
    <source>
        <dbReference type="ARBA" id="ARBA00022846"/>
    </source>
</evidence>
<dbReference type="EMBL" id="JAPXFL010000014">
    <property type="protein sequence ID" value="KAK9497410.1"/>
    <property type="molecule type" value="Genomic_DNA"/>
</dbReference>
<evidence type="ECO:0000256" key="1">
    <source>
        <dbReference type="ARBA" id="ARBA00004230"/>
    </source>
</evidence>
<protein>
    <recommendedName>
        <fullName evidence="8">Ropporin-1-like protein</fullName>
    </recommendedName>
</protein>
<sequence>MPDLVEHMYSSHQITIPPTLPTVLKKYAKAAIRTQPRDLLVWSASYFKALTYGIPLPTKERLEYPPVQTISGLSPGYLRVLINQIGNNAIAVLRTDIEAFWKGICLSDEALEEIFSVGGFGIKFNWFKFIAICAGYLESNLTRTMILLCELITDEPSGGSASIPVHKFLYLYKYLARLECGPNELEKEDHHSHQRKITDADIHGISEPFSGDDISYKDEGKIEKSESSISWQSVLKRMGKQETNISESTVNIGADESMTRGIAWQRIAEIEESEPDSSDTIMQSEYYDSSMGVQVFDYTEDKQMKKTSN</sequence>
<comment type="caution">
    <text evidence="6">The sequence shown here is derived from an EMBL/GenBank/DDBJ whole genome shotgun (WGS) entry which is preliminary data.</text>
</comment>
<dbReference type="EMBL" id="JAPXFL010000014">
    <property type="protein sequence ID" value="KAK9497411.1"/>
    <property type="molecule type" value="Genomic_DNA"/>
</dbReference>